<organism evidence="1 2">
    <name type="scientific">Paramarasmius palmivorus</name>
    <dbReference type="NCBI Taxonomy" id="297713"/>
    <lineage>
        <taxon>Eukaryota</taxon>
        <taxon>Fungi</taxon>
        <taxon>Dikarya</taxon>
        <taxon>Basidiomycota</taxon>
        <taxon>Agaricomycotina</taxon>
        <taxon>Agaricomycetes</taxon>
        <taxon>Agaricomycetidae</taxon>
        <taxon>Agaricales</taxon>
        <taxon>Marasmiineae</taxon>
        <taxon>Marasmiaceae</taxon>
        <taxon>Paramarasmius</taxon>
    </lineage>
</organism>
<dbReference type="InterPro" id="IPR032675">
    <property type="entry name" value="LRR_dom_sf"/>
</dbReference>
<protein>
    <recommendedName>
        <fullName evidence="3">F-box domain-containing protein</fullName>
    </recommendedName>
</protein>
<dbReference type="Gene3D" id="3.80.10.10">
    <property type="entry name" value="Ribonuclease Inhibitor"/>
    <property type="match status" value="1"/>
</dbReference>
<dbReference type="Proteomes" id="UP001383192">
    <property type="component" value="Unassembled WGS sequence"/>
</dbReference>
<evidence type="ECO:0008006" key="3">
    <source>
        <dbReference type="Google" id="ProtNLM"/>
    </source>
</evidence>
<reference evidence="1 2" key="1">
    <citation type="submission" date="2024-01" db="EMBL/GenBank/DDBJ databases">
        <title>A draft genome for a cacao thread blight-causing isolate of Paramarasmius palmivorus.</title>
        <authorList>
            <person name="Baruah I.K."/>
            <person name="Bukari Y."/>
            <person name="Amoako-Attah I."/>
            <person name="Meinhardt L.W."/>
            <person name="Bailey B.A."/>
            <person name="Cohen S.P."/>
        </authorList>
    </citation>
    <scope>NUCLEOTIDE SEQUENCE [LARGE SCALE GENOMIC DNA]</scope>
    <source>
        <strain evidence="1 2">GH-12</strain>
    </source>
</reference>
<proteinExistence type="predicted"/>
<gene>
    <name evidence="1" type="ORF">VNI00_001035</name>
</gene>
<dbReference type="AlphaFoldDB" id="A0AAW0EAR0"/>
<comment type="caution">
    <text evidence="1">The sequence shown here is derived from an EMBL/GenBank/DDBJ whole genome shotgun (WGS) entry which is preliminary data.</text>
</comment>
<sequence>MHRGAYDFINAEFNIAGNDEQFALDWGQYSWTNQMMPPPPSAPANLMSTSTRVDLVKLPRELVYTDFWYRFTPNHNGLNPRSILWRLTKGKSHSDLRHIPSSNTPLQVDPSPISPHLCNRIGTGAYIRNTPYERPVREYVAKMQKKVDVLKEDCYIFEKVLWQMKLNEDVLRDNLALLDRCVGVGVGVPSSGLYRDVGEAMRMEVHSDGTLLDEVAFRFGSNNGGGGRRRANSVHTSTYHPNEATVVLNLSLVRPLNPYTINEHNATSIRNDTTSRIHLTKRNAEIIQQVLHVLKTRIQQLQVPITEHQRLLSKFNLLNAEVLQRIFWYAVEPREAYVSRVDSMPRVLANVCRTWRHVAYDTPFLWKDAILESGERYTPFLANQLVRLGQWYQRSGNTWSLSLGIFMGAVPLHLQHQALGGKPDVVVLNPCDILKVVYPYRHRLGKLHLSGADTPMVEEMLGIFRGSRLVLRDLVYSFGLTESVRRTLGGLTSLTLKGRAWNVYGYEIRALDPSTVLHILEHCPRLSRCELQHAPVEGRPGRTQEMIRVEVLDSLVVNLDNVAQILRFLVAPRLKRLEVYMSSRAKSASLDQVVKEFARRSGLRSKKRSIERVRARDDGEYRVETFALSVEQYR</sequence>
<keyword evidence="2" id="KW-1185">Reference proteome</keyword>
<evidence type="ECO:0000313" key="1">
    <source>
        <dbReference type="EMBL" id="KAK7060270.1"/>
    </source>
</evidence>
<dbReference type="EMBL" id="JAYKXP010000003">
    <property type="protein sequence ID" value="KAK7060270.1"/>
    <property type="molecule type" value="Genomic_DNA"/>
</dbReference>
<accession>A0AAW0EAR0</accession>
<name>A0AAW0EAR0_9AGAR</name>
<evidence type="ECO:0000313" key="2">
    <source>
        <dbReference type="Proteomes" id="UP001383192"/>
    </source>
</evidence>